<dbReference type="Proteomes" id="UP000260457">
    <property type="component" value="Chromosome"/>
</dbReference>
<keyword evidence="4 7" id="KW-0012">Acyltransferase</keyword>
<dbReference type="PANTHER" id="PTHR18919">
    <property type="entry name" value="ACETYL-COA C-ACYLTRANSFERASE"/>
    <property type="match status" value="1"/>
</dbReference>
<evidence type="ECO:0000313" key="11">
    <source>
        <dbReference type="EMBL" id="PEJ23535.1"/>
    </source>
</evidence>
<feature type="active site" description="Proton acceptor" evidence="6">
    <location>
        <position position="350"/>
    </location>
</feature>
<feature type="active site" description="Acyl-thioester intermediate" evidence="6">
    <location>
        <position position="92"/>
    </location>
</feature>
<evidence type="ECO:0000313" key="10">
    <source>
        <dbReference type="EMBL" id="AXN40836.1"/>
    </source>
</evidence>
<dbReference type="Proteomes" id="UP000220106">
    <property type="component" value="Unassembled WGS sequence"/>
</dbReference>
<dbReference type="InterPro" id="IPR020617">
    <property type="entry name" value="Thiolase_C"/>
</dbReference>
<dbReference type="FunFam" id="3.40.47.10:FF:000010">
    <property type="entry name" value="Acetyl-CoA acetyltransferase (Thiolase)"/>
    <property type="match status" value="1"/>
</dbReference>
<dbReference type="Gene3D" id="3.40.47.10">
    <property type="match status" value="2"/>
</dbReference>
<name>A0AAX0RVJ2_9BACI</name>
<evidence type="ECO:0000256" key="6">
    <source>
        <dbReference type="PIRSR" id="PIRSR000429-1"/>
    </source>
</evidence>
<evidence type="ECO:0000256" key="1">
    <source>
        <dbReference type="ARBA" id="ARBA00010982"/>
    </source>
</evidence>
<proteinExistence type="inferred from homology"/>
<dbReference type="InterPro" id="IPR016039">
    <property type="entry name" value="Thiolase-like"/>
</dbReference>
<dbReference type="InterPro" id="IPR020615">
    <property type="entry name" value="Thiolase_acyl_enz_int_AS"/>
</dbReference>
<dbReference type="KEGG" id="pbut:DTO10_22300"/>
<keyword evidence="3 7" id="KW-0808">Transferase</keyword>
<evidence type="ECO:0000259" key="8">
    <source>
        <dbReference type="Pfam" id="PF00108"/>
    </source>
</evidence>
<evidence type="ECO:0000259" key="9">
    <source>
        <dbReference type="Pfam" id="PF02803"/>
    </source>
</evidence>
<feature type="active site" description="Proton acceptor" evidence="6">
    <location>
        <position position="380"/>
    </location>
</feature>
<comment type="similarity">
    <text evidence="1 7">Belongs to the thiolase-like superfamily. Thiolase family.</text>
</comment>
<reference evidence="10 13" key="2">
    <citation type="submission" date="2018-07" db="EMBL/GenBank/DDBJ databases">
        <title>The molecular basis for the intramolecular migration of carboxyl group in the catabolism of para-hydroxybenzoate via gentisate.</title>
        <authorList>
            <person name="Zhao H."/>
            <person name="Xu Y."/>
            <person name="Lin S."/>
            <person name="Spain J.C."/>
            <person name="Zhou N.-Y."/>
        </authorList>
    </citation>
    <scope>NUCLEOTIDE SEQUENCE [LARGE SCALE GENOMIC DNA]</scope>
    <source>
        <strain evidence="10 13">PHB-7a</strain>
    </source>
</reference>
<dbReference type="InterPro" id="IPR020613">
    <property type="entry name" value="Thiolase_CS"/>
</dbReference>
<dbReference type="InterPro" id="IPR020616">
    <property type="entry name" value="Thiolase_N"/>
</dbReference>
<dbReference type="GO" id="GO:0006635">
    <property type="term" value="P:fatty acid beta-oxidation"/>
    <property type="evidence" value="ECO:0007669"/>
    <property type="project" value="TreeGrafter"/>
</dbReference>
<dbReference type="PROSITE" id="PS00099">
    <property type="entry name" value="THIOLASE_3"/>
    <property type="match status" value="1"/>
</dbReference>
<protein>
    <recommendedName>
        <fullName evidence="2">acetyl-CoA C-acetyltransferase</fullName>
        <ecNumber evidence="2">2.3.1.9</ecNumber>
    </recommendedName>
    <alternativeName>
        <fullName evidence="5">Acetoacetyl-CoA thiolase</fullName>
    </alternativeName>
</protein>
<dbReference type="PROSITE" id="PS00737">
    <property type="entry name" value="THIOLASE_2"/>
    <property type="match status" value="1"/>
</dbReference>
<dbReference type="EMBL" id="CP030926">
    <property type="protein sequence ID" value="AXN40836.1"/>
    <property type="molecule type" value="Genomic_DNA"/>
</dbReference>
<dbReference type="Pfam" id="PF02803">
    <property type="entry name" value="Thiolase_C"/>
    <property type="match status" value="1"/>
</dbReference>
<dbReference type="InterPro" id="IPR002155">
    <property type="entry name" value="Thiolase"/>
</dbReference>
<dbReference type="PIRSF" id="PIRSF000429">
    <property type="entry name" value="Ac-CoA_Ac_transf"/>
    <property type="match status" value="1"/>
</dbReference>
<reference evidence="11 12" key="1">
    <citation type="submission" date="2017-09" db="EMBL/GenBank/DDBJ databases">
        <title>Large-scale bioinformatics analysis of Bacillus genomes uncovers conserved roles of natural products in bacterial physiology.</title>
        <authorList>
            <consortium name="Agbiome Team Llc"/>
            <person name="Bleich R.M."/>
            <person name="Kirk G.J."/>
            <person name="Santa Maria K.C."/>
            <person name="Allen S.E."/>
            <person name="Farag S."/>
            <person name="Shank E.A."/>
            <person name="Bowers A."/>
        </authorList>
    </citation>
    <scope>NUCLEOTIDE SEQUENCE [LARGE SCALE GENOMIC DNA]</scope>
    <source>
        <strain evidence="11 12">AFS003229</strain>
    </source>
</reference>
<dbReference type="GO" id="GO:0003985">
    <property type="term" value="F:acetyl-CoA C-acetyltransferase activity"/>
    <property type="evidence" value="ECO:0007669"/>
    <property type="project" value="UniProtKB-EC"/>
</dbReference>
<evidence type="ECO:0000256" key="5">
    <source>
        <dbReference type="ARBA" id="ARBA00030755"/>
    </source>
</evidence>
<dbReference type="AlphaFoldDB" id="A0AAX0RVJ2"/>
<organism evidence="11 12">
    <name type="scientific">Peribacillus butanolivorans</name>
    <dbReference type="NCBI Taxonomy" id="421767"/>
    <lineage>
        <taxon>Bacteria</taxon>
        <taxon>Bacillati</taxon>
        <taxon>Bacillota</taxon>
        <taxon>Bacilli</taxon>
        <taxon>Bacillales</taxon>
        <taxon>Bacillaceae</taxon>
        <taxon>Peribacillus</taxon>
    </lineage>
</organism>
<dbReference type="PANTHER" id="PTHR18919:SF107">
    <property type="entry name" value="ACETYL-COA ACETYLTRANSFERASE, CYTOSOLIC"/>
    <property type="match status" value="1"/>
</dbReference>
<evidence type="ECO:0000313" key="13">
    <source>
        <dbReference type="Proteomes" id="UP000260457"/>
    </source>
</evidence>
<dbReference type="EC" id="2.3.1.9" evidence="2"/>
<gene>
    <name evidence="11" type="ORF">CN689_27940</name>
    <name evidence="10" type="ORF">DTO10_22300</name>
</gene>
<keyword evidence="13" id="KW-1185">Reference proteome</keyword>
<feature type="domain" description="Thiolase N-terminal" evidence="8">
    <location>
        <begin position="7"/>
        <end position="263"/>
    </location>
</feature>
<evidence type="ECO:0000256" key="4">
    <source>
        <dbReference type="ARBA" id="ARBA00023315"/>
    </source>
</evidence>
<dbReference type="SUPFAM" id="SSF53901">
    <property type="entry name" value="Thiolase-like"/>
    <property type="match status" value="2"/>
</dbReference>
<evidence type="ECO:0000256" key="3">
    <source>
        <dbReference type="ARBA" id="ARBA00022679"/>
    </source>
</evidence>
<dbReference type="InterPro" id="IPR020610">
    <property type="entry name" value="Thiolase_AS"/>
</dbReference>
<dbReference type="NCBIfam" id="TIGR01930">
    <property type="entry name" value="AcCoA-C-Actrans"/>
    <property type="match status" value="1"/>
</dbReference>
<dbReference type="CDD" id="cd00751">
    <property type="entry name" value="thiolase"/>
    <property type="match status" value="1"/>
</dbReference>
<feature type="domain" description="Thiolase C-terminal" evidence="9">
    <location>
        <begin position="271"/>
        <end position="392"/>
    </location>
</feature>
<evidence type="ECO:0000313" key="12">
    <source>
        <dbReference type="Proteomes" id="UP000220106"/>
    </source>
</evidence>
<dbReference type="EMBL" id="NUEQ01000146">
    <property type="protein sequence ID" value="PEJ23535.1"/>
    <property type="molecule type" value="Genomic_DNA"/>
</dbReference>
<evidence type="ECO:0000256" key="2">
    <source>
        <dbReference type="ARBA" id="ARBA00012705"/>
    </source>
</evidence>
<accession>A0AAX0RVJ2</accession>
<dbReference type="PROSITE" id="PS00098">
    <property type="entry name" value="THIOLASE_1"/>
    <property type="match status" value="1"/>
</dbReference>
<dbReference type="Pfam" id="PF00108">
    <property type="entry name" value="Thiolase_N"/>
    <property type="match status" value="1"/>
</dbReference>
<sequence>MGRVSKIVLVEGARTAFTEISGSFREISATDLGVEAARQAIRKAKIDPEEIDQVVFGNVQQSSKDAHYLARHVGLKAGLPIHVPALTINRLCGTGVEAILTAARYIMTGEAKVVLAGGTESMSQVPHVIPGMRWGSPLGGPVIEDWVWDGLYDTFGECSMSVTAENLAKKYGITREEIDSHALSSHEQALAAMEKGYLKEEIVPVTVHERKGSRVVAEDEHVRKTSMEKLGKLKARFIENGVVTPGNASGMVDGAAAVIVTSSEYAAEKGLKPIARLVAWDVVGVDPKYMGIGPVPAIQNALQKAGLRVEDLDLIEINEAFSAQYLACQKELGFDLEKGNVNGGAIALGHPLAASGVRITLSLAYELKRRNKRYGASAICIGGGQGIASIWERL</sequence>
<evidence type="ECO:0000256" key="7">
    <source>
        <dbReference type="RuleBase" id="RU003557"/>
    </source>
</evidence>